<sequence length="481" mass="53638">NFNVIPSNKGGLKPSTNLRGFYRQKKSKVGGYHKAEIYFKTKVPSLNLDQSGIAGIICDDNKITLRGNDVEKVNQWPDKVMLLISHKWKCFGKSTTQFVMVKDKIVDASNKKVTFSIERCNIQDWSQEFLLDVSWENGHPKKLNRRIDLPEINLANTLNLNVLFDEATGKTSNPDIPFADIADGKLLCTNCFMNGEATIALRVAGEFGITGIKLTDATITLDGNIKLNVDISLVVKAGIKSSITLASLPIISFGVPGLFNIGPSIDLVASTEISADVKAKVIFGGDISLPKFNAKVTFVNEPSFEQSGFIPEINLHKPILDIINDALFKQKVGLELVGQLNANITLGKQSKCRKGKQPRLESTVNGFYRWLDGMKSVKELTLLTLLTVNRKAIKYFKDLKKDIESVFKGFVLPQRKAYEKRPTPRRKLSRVRQKLLTGNPKVLLSKPLLLALMTPEYDSPFKDKSFTNHILYKVVNEGRPN</sequence>
<organism evidence="2 3">
    <name type="scientific">Funneliformis geosporum</name>
    <dbReference type="NCBI Taxonomy" id="1117311"/>
    <lineage>
        <taxon>Eukaryota</taxon>
        <taxon>Fungi</taxon>
        <taxon>Fungi incertae sedis</taxon>
        <taxon>Mucoromycota</taxon>
        <taxon>Glomeromycotina</taxon>
        <taxon>Glomeromycetes</taxon>
        <taxon>Glomerales</taxon>
        <taxon>Glomeraceae</taxon>
        <taxon>Funneliformis</taxon>
    </lineage>
</organism>
<reference evidence="2" key="1">
    <citation type="submission" date="2022-08" db="EMBL/GenBank/DDBJ databases">
        <authorList>
            <person name="Kallberg Y."/>
            <person name="Tangrot J."/>
            <person name="Rosling A."/>
        </authorList>
    </citation>
    <scope>NUCLEOTIDE SEQUENCE</scope>
    <source>
        <strain evidence="2">Wild A</strain>
    </source>
</reference>
<proteinExistence type="predicted"/>
<protein>
    <submittedName>
        <fullName evidence="2">13834_t:CDS:1</fullName>
    </submittedName>
</protein>
<comment type="caution">
    <text evidence="2">The sequence shown here is derived from an EMBL/GenBank/DDBJ whole genome shotgun (WGS) entry which is preliminary data.</text>
</comment>
<feature type="domain" description="DUF7223" evidence="1">
    <location>
        <begin position="185"/>
        <end position="314"/>
    </location>
</feature>
<evidence type="ECO:0000313" key="2">
    <source>
        <dbReference type="EMBL" id="CAI2176713.1"/>
    </source>
</evidence>
<evidence type="ECO:0000313" key="3">
    <source>
        <dbReference type="Proteomes" id="UP001153678"/>
    </source>
</evidence>
<dbReference type="EMBL" id="CAMKVN010001545">
    <property type="protein sequence ID" value="CAI2176713.1"/>
    <property type="molecule type" value="Genomic_DNA"/>
</dbReference>
<dbReference type="Pfam" id="PF23865">
    <property type="entry name" value="DUF7223"/>
    <property type="match status" value="1"/>
</dbReference>
<gene>
    <name evidence="2" type="ORF">FWILDA_LOCUS7721</name>
</gene>
<dbReference type="Proteomes" id="UP001153678">
    <property type="component" value="Unassembled WGS sequence"/>
</dbReference>
<dbReference type="AlphaFoldDB" id="A0A9W4SQC1"/>
<name>A0A9W4SQC1_9GLOM</name>
<dbReference type="OrthoDB" id="160645at2759"/>
<feature type="non-terminal residue" evidence="2">
    <location>
        <position position="481"/>
    </location>
</feature>
<accession>A0A9W4SQC1</accession>
<keyword evidence="3" id="KW-1185">Reference proteome</keyword>
<dbReference type="InterPro" id="IPR055647">
    <property type="entry name" value="DUF7223"/>
</dbReference>
<evidence type="ECO:0000259" key="1">
    <source>
        <dbReference type="Pfam" id="PF23865"/>
    </source>
</evidence>